<dbReference type="InterPro" id="IPR005467">
    <property type="entry name" value="His_kinase_dom"/>
</dbReference>
<evidence type="ECO:0000313" key="8">
    <source>
        <dbReference type="Proteomes" id="UP000291189"/>
    </source>
</evidence>
<dbReference type="InterPro" id="IPR003594">
    <property type="entry name" value="HATPase_dom"/>
</dbReference>
<evidence type="ECO:0000259" key="6">
    <source>
        <dbReference type="PROSITE" id="PS50109"/>
    </source>
</evidence>
<keyword evidence="4" id="KW-0902">Two-component regulatory system</keyword>
<feature type="domain" description="Cyclic nucleotide-binding" evidence="5">
    <location>
        <begin position="15"/>
        <end position="76"/>
    </location>
</feature>
<dbReference type="Pfam" id="PF00027">
    <property type="entry name" value="cNMP_binding"/>
    <property type="match status" value="1"/>
</dbReference>
<sequence length="469" mass="49836">MGTLLTVDELRPLPIFAKLGDDQLAQLLEAGEAVATEPGTELFTEGLPAEQWWVLVEGAIALSRRVGQREEVVARMDVPGRWAGGFRAWDDHGTYLATGRVVEPGRVLRVPSESLRALTDEWFPLGGHLITGVFHTARSIDATARQHGALVTLGTLAAGLAHELNNPAAAATRSVDEVQVLAGQVLDSLRDLAVAGITADQYTALDALRTDLRPPATPLSALDHADLEQELGLWLSGRDVADPWRLASALVPAGADAAWCARVADVVGPGAALTPAFAWVARTAQVGLVLREAGEAVRRISTLVNAVRSYSQVDRAATQDVDLVDGIESTLVVLGHKLRDGVTVVRDYADDVPKIAAYPGELNQVWTNLVDNAVDAMEGAGTLTITTRLDGDHVVVAVADTGPGIAPEVAARVFEAFFTTKDVGKGTGLGLDIAQRIVVERHLGTIEVDSGPRGRGTVMRVRLPVRRPD</sequence>
<dbReference type="CDD" id="cd00038">
    <property type="entry name" value="CAP_ED"/>
    <property type="match status" value="1"/>
</dbReference>
<evidence type="ECO:0000259" key="5">
    <source>
        <dbReference type="PROSITE" id="PS50042"/>
    </source>
</evidence>
<reference evidence="7 8" key="1">
    <citation type="submission" date="2019-01" db="EMBL/GenBank/DDBJ databases">
        <title>Nocardioides guangzhouensis sp. nov., an actinobacterium isolated from soil.</title>
        <authorList>
            <person name="Fu Y."/>
            <person name="Cai Y."/>
            <person name="Lin Z."/>
            <person name="Chen P."/>
        </authorList>
    </citation>
    <scope>NUCLEOTIDE SEQUENCE [LARGE SCALE GENOMIC DNA]</scope>
    <source>
        <strain evidence="7 8">NBRC 105384</strain>
    </source>
</reference>
<dbReference type="PANTHER" id="PTHR43065:SF48">
    <property type="entry name" value="HISTIDINE KINASE"/>
    <property type="match status" value="1"/>
</dbReference>
<dbReference type="PROSITE" id="PS50109">
    <property type="entry name" value="HIS_KIN"/>
    <property type="match status" value="1"/>
</dbReference>
<accession>A0A4Q5IYF4</accession>
<dbReference type="InterPro" id="IPR004358">
    <property type="entry name" value="Sig_transdc_His_kin-like_C"/>
</dbReference>
<dbReference type="AlphaFoldDB" id="A0A4Q5IYF4"/>
<dbReference type="Proteomes" id="UP000291189">
    <property type="component" value="Unassembled WGS sequence"/>
</dbReference>
<keyword evidence="8" id="KW-1185">Reference proteome</keyword>
<dbReference type="InterPro" id="IPR000595">
    <property type="entry name" value="cNMP-bd_dom"/>
</dbReference>
<dbReference type="GO" id="GO:0004673">
    <property type="term" value="F:protein histidine kinase activity"/>
    <property type="evidence" value="ECO:0007669"/>
    <property type="project" value="UniProtKB-EC"/>
</dbReference>
<dbReference type="InterPro" id="IPR014710">
    <property type="entry name" value="RmlC-like_jellyroll"/>
</dbReference>
<dbReference type="Pfam" id="PF02518">
    <property type="entry name" value="HATPase_c"/>
    <property type="match status" value="1"/>
</dbReference>
<dbReference type="Gene3D" id="2.60.120.10">
    <property type="entry name" value="Jelly Rolls"/>
    <property type="match status" value="1"/>
</dbReference>
<evidence type="ECO:0000313" key="7">
    <source>
        <dbReference type="EMBL" id="RYU11190.1"/>
    </source>
</evidence>
<dbReference type="SUPFAM" id="SSF55874">
    <property type="entry name" value="ATPase domain of HSP90 chaperone/DNA topoisomerase II/histidine kinase"/>
    <property type="match status" value="1"/>
</dbReference>
<evidence type="ECO:0000256" key="2">
    <source>
        <dbReference type="ARBA" id="ARBA00012438"/>
    </source>
</evidence>
<evidence type="ECO:0000256" key="3">
    <source>
        <dbReference type="ARBA" id="ARBA00022777"/>
    </source>
</evidence>
<dbReference type="Gene3D" id="3.30.565.10">
    <property type="entry name" value="Histidine kinase-like ATPase, C-terminal domain"/>
    <property type="match status" value="1"/>
</dbReference>
<organism evidence="7 8">
    <name type="scientific">Nocardioides iriomotensis</name>
    <dbReference type="NCBI Taxonomy" id="715784"/>
    <lineage>
        <taxon>Bacteria</taxon>
        <taxon>Bacillati</taxon>
        <taxon>Actinomycetota</taxon>
        <taxon>Actinomycetes</taxon>
        <taxon>Propionibacteriales</taxon>
        <taxon>Nocardioidaceae</taxon>
        <taxon>Nocardioides</taxon>
    </lineage>
</organism>
<evidence type="ECO:0000256" key="1">
    <source>
        <dbReference type="ARBA" id="ARBA00000085"/>
    </source>
</evidence>
<dbReference type="OrthoDB" id="1931120at2"/>
<keyword evidence="3" id="KW-0808">Transferase</keyword>
<dbReference type="RefSeq" id="WP_129988008.1">
    <property type="nucleotide sequence ID" value="NZ_SDPU01000025.1"/>
</dbReference>
<name>A0A4Q5IYF4_9ACTN</name>
<proteinExistence type="predicted"/>
<dbReference type="PANTHER" id="PTHR43065">
    <property type="entry name" value="SENSOR HISTIDINE KINASE"/>
    <property type="match status" value="1"/>
</dbReference>
<dbReference type="SUPFAM" id="SSF51206">
    <property type="entry name" value="cAMP-binding domain-like"/>
    <property type="match status" value="1"/>
</dbReference>
<dbReference type="EC" id="2.7.13.3" evidence="2"/>
<dbReference type="PRINTS" id="PR00344">
    <property type="entry name" value="BCTRLSENSOR"/>
</dbReference>
<comment type="catalytic activity">
    <reaction evidence="1">
        <text>ATP + protein L-histidine = ADP + protein N-phospho-L-histidine.</text>
        <dbReference type="EC" id="2.7.13.3"/>
    </reaction>
</comment>
<feature type="domain" description="Histidine kinase" evidence="6">
    <location>
        <begin position="295"/>
        <end position="467"/>
    </location>
</feature>
<dbReference type="InterPro" id="IPR036890">
    <property type="entry name" value="HATPase_C_sf"/>
</dbReference>
<gene>
    <name evidence="7" type="ORF">ETU37_14220</name>
</gene>
<dbReference type="GO" id="GO:0000160">
    <property type="term" value="P:phosphorelay signal transduction system"/>
    <property type="evidence" value="ECO:0007669"/>
    <property type="project" value="UniProtKB-KW"/>
</dbReference>
<dbReference type="EMBL" id="SDPU01000025">
    <property type="protein sequence ID" value="RYU11190.1"/>
    <property type="molecule type" value="Genomic_DNA"/>
</dbReference>
<comment type="caution">
    <text evidence="7">The sequence shown here is derived from an EMBL/GenBank/DDBJ whole genome shotgun (WGS) entry which is preliminary data.</text>
</comment>
<dbReference type="InterPro" id="IPR018490">
    <property type="entry name" value="cNMP-bd_dom_sf"/>
</dbReference>
<keyword evidence="3" id="KW-0418">Kinase</keyword>
<dbReference type="Gene3D" id="1.10.287.130">
    <property type="match status" value="1"/>
</dbReference>
<dbReference type="SMART" id="SM00387">
    <property type="entry name" value="HATPase_c"/>
    <property type="match status" value="1"/>
</dbReference>
<protein>
    <recommendedName>
        <fullName evidence="2">histidine kinase</fullName>
        <ecNumber evidence="2">2.7.13.3</ecNumber>
    </recommendedName>
</protein>
<evidence type="ECO:0000256" key="4">
    <source>
        <dbReference type="ARBA" id="ARBA00023012"/>
    </source>
</evidence>
<dbReference type="PROSITE" id="PS50042">
    <property type="entry name" value="CNMP_BINDING_3"/>
    <property type="match status" value="1"/>
</dbReference>